<feature type="transmembrane region" description="Helical" evidence="7">
    <location>
        <begin position="164"/>
        <end position="187"/>
    </location>
</feature>
<keyword evidence="4 7" id="KW-0812">Transmembrane</keyword>
<feature type="transmembrane region" description="Helical" evidence="7">
    <location>
        <begin position="131"/>
        <end position="152"/>
    </location>
</feature>
<comment type="similarity">
    <text evidence="2">Belongs to the major facilitator superfamily.</text>
</comment>
<dbReference type="InterPro" id="IPR011701">
    <property type="entry name" value="MFS"/>
</dbReference>
<feature type="transmembrane region" description="Helical" evidence="7">
    <location>
        <begin position="300"/>
        <end position="325"/>
    </location>
</feature>
<evidence type="ECO:0000256" key="3">
    <source>
        <dbReference type="ARBA" id="ARBA00022448"/>
    </source>
</evidence>
<protein>
    <submittedName>
        <fullName evidence="9">Putative synaptic vesicle transporter svop</fullName>
    </submittedName>
</protein>
<keyword evidence="3" id="KW-0813">Transport</keyword>
<dbReference type="Pfam" id="PF00083">
    <property type="entry name" value="Sugar_tr"/>
    <property type="match status" value="1"/>
</dbReference>
<dbReference type="InterPro" id="IPR036259">
    <property type="entry name" value="MFS_trans_sf"/>
</dbReference>
<dbReference type="AlphaFoldDB" id="A0A1Q3FNK2"/>
<dbReference type="InterPro" id="IPR005828">
    <property type="entry name" value="MFS_sugar_transport-like"/>
</dbReference>
<dbReference type="Pfam" id="PF07690">
    <property type="entry name" value="MFS_1"/>
    <property type="match status" value="1"/>
</dbReference>
<accession>A0A1Q3FNK2</accession>
<evidence type="ECO:0000256" key="1">
    <source>
        <dbReference type="ARBA" id="ARBA00004141"/>
    </source>
</evidence>
<dbReference type="InterPro" id="IPR020846">
    <property type="entry name" value="MFS_dom"/>
</dbReference>
<dbReference type="PANTHER" id="PTHR23511:SF37">
    <property type="entry name" value="MAJOR FACILITATOR SUPERFAMILY (MFS) PROFILE DOMAIN-CONTAINING PROTEIN-RELATED"/>
    <property type="match status" value="1"/>
</dbReference>
<feature type="transmembrane region" description="Helical" evidence="7">
    <location>
        <begin position="207"/>
        <end position="226"/>
    </location>
</feature>
<sequence length="533" mass="59045">MAVSNFKTQASGQISSNQHEQTTIDDALALAKFGIFNYTLIIISGTIITAVMLEILSISYVITVAECDLQLTTSQKGMLSAVVIIGIIVSSHLWGFLADTQGRRVVIVSTLFLSVATTLVSSFTSNFMWMAFFRFLTGFFISGPSASIYAYLGEFHSYKTRSRAIMGASFVFGTGCLFLPGIAYLTINNEWEIPVPFLEIIYRPWRLFFVVCSLPGLLCAIALLKFPESPKYMISQGDTDRAIETIHWIHRINSNKKEPDLQIKRIVRNANTKSAESCKSLYSIMKLVWNQTAPLFMKPYLVRTVLVCFIQFGTYVTAHGMFMFFPGILNQIVKAQNLGVDSSTICDIVHADRSAFTLGNETVLLNCKQTLEETTYMYTFIADVFYMLGVGLITLIIDTVGRLSVLVFIFCCSGIAGILVVFLAMPSVTIWLYMILILGCYNVNVINAVAVDLFPTNLRAMAVSISLMFGRIGSVFGTNMNGLLLDSHCEVTFWIASIILLVCGVMSFFIPDIHKRTGASISVSPESVINVDK</sequence>
<dbReference type="PROSITE" id="PS50850">
    <property type="entry name" value="MFS"/>
    <property type="match status" value="1"/>
</dbReference>
<feature type="transmembrane region" description="Helical" evidence="7">
    <location>
        <begin position="77"/>
        <end position="98"/>
    </location>
</feature>
<organism evidence="9">
    <name type="scientific">Culex tarsalis</name>
    <name type="common">Encephalitis mosquito</name>
    <dbReference type="NCBI Taxonomy" id="7177"/>
    <lineage>
        <taxon>Eukaryota</taxon>
        <taxon>Metazoa</taxon>
        <taxon>Ecdysozoa</taxon>
        <taxon>Arthropoda</taxon>
        <taxon>Hexapoda</taxon>
        <taxon>Insecta</taxon>
        <taxon>Pterygota</taxon>
        <taxon>Neoptera</taxon>
        <taxon>Endopterygota</taxon>
        <taxon>Diptera</taxon>
        <taxon>Nematocera</taxon>
        <taxon>Culicoidea</taxon>
        <taxon>Culicidae</taxon>
        <taxon>Culicinae</taxon>
        <taxon>Culicini</taxon>
        <taxon>Culex</taxon>
        <taxon>Culex</taxon>
    </lineage>
</organism>
<feature type="transmembrane region" description="Helical" evidence="7">
    <location>
        <begin position="376"/>
        <end position="396"/>
    </location>
</feature>
<evidence type="ECO:0000256" key="2">
    <source>
        <dbReference type="ARBA" id="ARBA00008335"/>
    </source>
</evidence>
<evidence type="ECO:0000256" key="5">
    <source>
        <dbReference type="ARBA" id="ARBA00022989"/>
    </source>
</evidence>
<dbReference type="SUPFAM" id="SSF103473">
    <property type="entry name" value="MFS general substrate transporter"/>
    <property type="match status" value="1"/>
</dbReference>
<feature type="domain" description="Major facilitator superfamily (MFS) profile" evidence="8">
    <location>
        <begin position="38"/>
        <end position="515"/>
    </location>
</feature>
<evidence type="ECO:0000256" key="7">
    <source>
        <dbReference type="SAM" id="Phobius"/>
    </source>
</evidence>
<evidence type="ECO:0000313" key="9">
    <source>
        <dbReference type="EMBL" id="JAV29175.1"/>
    </source>
</evidence>
<dbReference type="EMBL" id="GFDL01005870">
    <property type="protein sequence ID" value="JAV29175.1"/>
    <property type="molecule type" value="Transcribed_RNA"/>
</dbReference>
<proteinExistence type="inferred from homology"/>
<dbReference type="GO" id="GO:0016020">
    <property type="term" value="C:membrane"/>
    <property type="evidence" value="ECO:0007669"/>
    <property type="project" value="UniProtKB-SubCell"/>
</dbReference>
<reference evidence="9" key="1">
    <citation type="submission" date="2017-01" db="EMBL/GenBank/DDBJ databases">
        <title>A deep insight into the sialotranscriptome of adult male and female Cluex tarsalis mosquitoes.</title>
        <authorList>
            <person name="Ribeiro J.M."/>
            <person name="Moreira F."/>
            <person name="Bernard K.A."/>
            <person name="Calvo E."/>
        </authorList>
    </citation>
    <scope>NUCLEOTIDE SEQUENCE</scope>
    <source>
        <strain evidence="9">Kern County</strain>
        <tissue evidence="9">Salivary glands</tissue>
    </source>
</reference>
<feature type="transmembrane region" description="Helical" evidence="7">
    <location>
        <begin position="458"/>
        <end position="479"/>
    </location>
</feature>
<dbReference type="Gene3D" id="1.20.1250.20">
    <property type="entry name" value="MFS general substrate transporter like domains"/>
    <property type="match status" value="1"/>
</dbReference>
<dbReference type="PANTHER" id="PTHR23511">
    <property type="entry name" value="SYNAPTIC VESICLE GLYCOPROTEIN 2"/>
    <property type="match status" value="1"/>
</dbReference>
<feature type="transmembrane region" description="Helical" evidence="7">
    <location>
        <begin position="105"/>
        <end position="125"/>
    </location>
</feature>
<dbReference type="GO" id="GO:0022857">
    <property type="term" value="F:transmembrane transporter activity"/>
    <property type="evidence" value="ECO:0007669"/>
    <property type="project" value="InterPro"/>
</dbReference>
<keyword evidence="5 7" id="KW-1133">Transmembrane helix</keyword>
<name>A0A1Q3FNK2_CULTA</name>
<feature type="transmembrane region" description="Helical" evidence="7">
    <location>
        <begin position="491"/>
        <end position="510"/>
    </location>
</feature>
<feature type="transmembrane region" description="Helical" evidence="7">
    <location>
        <begin position="403"/>
        <end position="424"/>
    </location>
</feature>
<feature type="transmembrane region" description="Helical" evidence="7">
    <location>
        <begin position="40"/>
        <end position="65"/>
    </location>
</feature>
<evidence type="ECO:0000259" key="8">
    <source>
        <dbReference type="PROSITE" id="PS50850"/>
    </source>
</evidence>
<keyword evidence="6 7" id="KW-0472">Membrane</keyword>
<evidence type="ECO:0000256" key="4">
    <source>
        <dbReference type="ARBA" id="ARBA00022692"/>
    </source>
</evidence>
<evidence type="ECO:0000256" key="6">
    <source>
        <dbReference type="ARBA" id="ARBA00023136"/>
    </source>
</evidence>
<comment type="subcellular location">
    <subcellularLocation>
        <location evidence="1">Membrane</location>
        <topology evidence="1">Multi-pass membrane protein</topology>
    </subcellularLocation>
</comment>
<feature type="transmembrane region" description="Helical" evidence="7">
    <location>
        <begin position="430"/>
        <end position="451"/>
    </location>
</feature>